<gene>
    <name evidence="5" type="primary">LOC115230527</name>
</gene>
<evidence type="ECO:0000259" key="3">
    <source>
        <dbReference type="PROSITE" id="PS50102"/>
    </source>
</evidence>
<dbReference type="Proteomes" id="UP000515154">
    <property type="component" value="Unplaced"/>
</dbReference>
<evidence type="ECO:0000313" key="5">
    <source>
        <dbReference type="RefSeq" id="XP_029656542.1"/>
    </source>
</evidence>
<dbReference type="PANTHER" id="PTHR48024">
    <property type="entry name" value="GEO13361P1-RELATED"/>
    <property type="match status" value="1"/>
</dbReference>
<dbReference type="AlphaFoldDB" id="A0A6P7U4U0"/>
<name>A0A6P7U4U0_9MOLL</name>
<dbReference type="SMART" id="SM00360">
    <property type="entry name" value="RRM"/>
    <property type="match status" value="2"/>
</dbReference>
<keyword evidence="4" id="KW-1185">Reference proteome</keyword>
<keyword evidence="1 2" id="KW-0694">RNA-binding</keyword>
<dbReference type="Pfam" id="PF00076">
    <property type="entry name" value="RRM_1"/>
    <property type="match status" value="1"/>
</dbReference>
<protein>
    <submittedName>
        <fullName evidence="5">Nuclear and cytoplasmic polyadenylated RNA-binding protein PUB1-like</fullName>
    </submittedName>
</protein>
<feature type="domain" description="RRM" evidence="3">
    <location>
        <begin position="193"/>
        <end position="266"/>
    </location>
</feature>
<accession>A0A6P7U4U0</accession>
<dbReference type="PANTHER" id="PTHR48024:SF56">
    <property type="entry name" value="HETEROGENEOUS NUCLEAR RIBONUCLEOPROTEIN A0"/>
    <property type="match status" value="1"/>
</dbReference>
<dbReference type="KEGG" id="osn:115230527"/>
<evidence type="ECO:0000256" key="1">
    <source>
        <dbReference type="ARBA" id="ARBA00022884"/>
    </source>
</evidence>
<dbReference type="SUPFAM" id="SSF54928">
    <property type="entry name" value="RNA-binding domain, RBD"/>
    <property type="match status" value="1"/>
</dbReference>
<dbReference type="InterPro" id="IPR000504">
    <property type="entry name" value="RRM_dom"/>
</dbReference>
<dbReference type="RefSeq" id="XP_029656542.1">
    <property type="nucleotide sequence ID" value="XM_029800682.1"/>
</dbReference>
<organism evidence="4 5">
    <name type="scientific">Octopus sinensis</name>
    <name type="common">East Asian common octopus</name>
    <dbReference type="NCBI Taxonomy" id="2607531"/>
    <lineage>
        <taxon>Eukaryota</taxon>
        <taxon>Metazoa</taxon>
        <taxon>Spiralia</taxon>
        <taxon>Lophotrochozoa</taxon>
        <taxon>Mollusca</taxon>
        <taxon>Cephalopoda</taxon>
        <taxon>Coleoidea</taxon>
        <taxon>Octopodiformes</taxon>
        <taxon>Octopoda</taxon>
        <taxon>Incirrata</taxon>
        <taxon>Octopodidae</taxon>
        <taxon>Octopus</taxon>
    </lineage>
</organism>
<dbReference type="GO" id="GO:0003723">
    <property type="term" value="F:RNA binding"/>
    <property type="evidence" value="ECO:0007669"/>
    <property type="project" value="UniProtKB-UniRule"/>
</dbReference>
<dbReference type="Gene3D" id="3.30.70.330">
    <property type="match status" value="1"/>
</dbReference>
<evidence type="ECO:0000256" key="2">
    <source>
        <dbReference type="PROSITE-ProRule" id="PRU00176"/>
    </source>
</evidence>
<dbReference type="CDD" id="cd00590">
    <property type="entry name" value="RRM_SF"/>
    <property type="match status" value="1"/>
</dbReference>
<dbReference type="PROSITE" id="PS50102">
    <property type="entry name" value="RRM"/>
    <property type="match status" value="1"/>
</dbReference>
<dbReference type="InterPro" id="IPR035979">
    <property type="entry name" value="RBD_domain_sf"/>
</dbReference>
<dbReference type="InterPro" id="IPR012677">
    <property type="entry name" value="Nucleotide-bd_a/b_plait_sf"/>
</dbReference>
<sequence length="266" mass="29848">MVTVDCGRDLDLWESRGHKLENSHLKVLAEINKLIYDGQEIDFREHLIELRNSQFRKLTFNSHSIMEFWISVINEYPILMFIADEEKSEVSEKEVLSEGINGLLAICIFLESPVPILIGNLNPELSETQLVRLFRKKGVSLSMVEMKNCSATAVVEPGQLPKAMDLIGKRIKNKKIAIVVNEDLTESEQPKYVSLFVKYMSPDTTRESLKNAYKGCVSATVIYDPQTGISKGFGFVNFTTRAEANSAIQTVKKIDGRVISSALASL</sequence>
<proteinExistence type="predicted"/>
<reference evidence="5" key="1">
    <citation type="submission" date="2025-08" db="UniProtKB">
        <authorList>
            <consortium name="RefSeq"/>
        </authorList>
    </citation>
    <scope>IDENTIFICATION</scope>
</reference>
<dbReference type="InterPro" id="IPR050886">
    <property type="entry name" value="RNA-binding_reg"/>
</dbReference>
<evidence type="ECO:0000313" key="4">
    <source>
        <dbReference type="Proteomes" id="UP000515154"/>
    </source>
</evidence>